<organism evidence="20 21">
    <name type="scientific">Marivivens donghaensis</name>
    <dbReference type="NCBI Taxonomy" id="1699413"/>
    <lineage>
        <taxon>Bacteria</taxon>
        <taxon>Pseudomonadati</taxon>
        <taxon>Pseudomonadota</taxon>
        <taxon>Alphaproteobacteria</taxon>
        <taxon>Rhodobacterales</taxon>
        <taxon>Paracoccaceae</taxon>
        <taxon>Marivivens group</taxon>
        <taxon>Marivivens</taxon>
    </lineage>
</organism>
<evidence type="ECO:0000256" key="17">
    <source>
        <dbReference type="ARBA" id="ARBA00048623"/>
    </source>
</evidence>
<comment type="pathway">
    <text evidence="3 19">Cofactor biosynthesis; adenosylcobalamin biosynthesis; adenosylcobalamin from cob(II)yrinate a,c-diamide: step 7/7.</text>
</comment>
<keyword evidence="11 19" id="KW-0460">Magnesium</keyword>
<comment type="catalytic activity">
    <reaction evidence="17 19">
        <text>alpha-ribazole + adenosylcob(III)inamide-GDP = adenosylcob(III)alamin + GMP + H(+)</text>
        <dbReference type="Rhea" id="RHEA:16049"/>
        <dbReference type="ChEBI" id="CHEBI:10329"/>
        <dbReference type="ChEBI" id="CHEBI:15378"/>
        <dbReference type="ChEBI" id="CHEBI:18408"/>
        <dbReference type="ChEBI" id="CHEBI:58115"/>
        <dbReference type="ChEBI" id="CHEBI:60487"/>
        <dbReference type="EC" id="2.7.8.26"/>
    </reaction>
</comment>
<evidence type="ECO:0000313" key="20">
    <source>
        <dbReference type="EMBL" id="NIY72454.1"/>
    </source>
</evidence>
<evidence type="ECO:0000256" key="16">
    <source>
        <dbReference type="ARBA" id="ARBA00032853"/>
    </source>
</evidence>
<evidence type="ECO:0000256" key="3">
    <source>
        <dbReference type="ARBA" id="ARBA00004663"/>
    </source>
</evidence>
<evidence type="ECO:0000256" key="19">
    <source>
        <dbReference type="HAMAP-Rule" id="MF_00719"/>
    </source>
</evidence>
<accession>A0ABX0VXC3</accession>
<comment type="cofactor">
    <cofactor evidence="1 19">
        <name>Mg(2+)</name>
        <dbReference type="ChEBI" id="CHEBI:18420"/>
    </cofactor>
</comment>
<evidence type="ECO:0000256" key="15">
    <source>
        <dbReference type="ARBA" id="ARBA00032605"/>
    </source>
</evidence>
<feature type="transmembrane region" description="Helical" evidence="19">
    <location>
        <begin position="116"/>
        <end position="138"/>
    </location>
</feature>
<sequence>MPNADMKRFAPRDVLIAIALLTRLPVKLADEEFSRGALAAWAYPIAGLAAAFCAALAGSIALWLGVPVNIAAIIVIAVQVVVTGAMHEDGLADVADGFWGGWTVERRLEIMKDSRIGTYGVLALGFSLLARFVALSYLMTLGHLWGVLLVAAATSRVPMVALMHWHDNARGNGLSHSVGRPPKEVFGGALIAGLAVAVLCAPWASIMLFVVLALLTLGCSKIAMNKIGGQTGDVLGATQQISEIAALIVMASLAV</sequence>
<proteinExistence type="inferred from homology"/>
<dbReference type="EMBL" id="JAATOP010000004">
    <property type="protein sequence ID" value="NIY72454.1"/>
    <property type="molecule type" value="Genomic_DNA"/>
</dbReference>
<reference evidence="20 21" key="1">
    <citation type="submission" date="2020-03" db="EMBL/GenBank/DDBJ databases">
        <title>Bacterial isolates of synthetic phycosphere.</title>
        <authorList>
            <person name="Fu H."/>
            <person name="Moran M.A."/>
        </authorList>
    </citation>
    <scope>NUCLEOTIDE SEQUENCE [LARGE SCALE GENOMIC DNA]</scope>
    <source>
        <strain evidence="20 21">HF1</strain>
    </source>
</reference>
<dbReference type="EC" id="2.7.8.26" evidence="5 19"/>
<dbReference type="HAMAP" id="MF_00719">
    <property type="entry name" value="CobS"/>
    <property type="match status" value="1"/>
</dbReference>
<keyword evidence="7 19" id="KW-1003">Cell membrane</keyword>
<evidence type="ECO:0000256" key="11">
    <source>
        <dbReference type="ARBA" id="ARBA00022842"/>
    </source>
</evidence>
<comment type="similarity">
    <text evidence="4 19">Belongs to the CobS family.</text>
</comment>
<keyword evidence="21" id="KW-1185">Reference proteome</keyword>
<evidence type="ECO:0000256" key="6">
    <source>
        <dbReference type="ARBA" id="ARBA00015850"/>
    </source>
</evidence>
<dbReference type="Proteomes" id="UP000709466">
    <property type="component" value="Unassembled WGS sequence"/>
</dbReference>
<dbReference type="RefSeq" id="WP_167637829.1">
    <property type="nucleotide sequence ID" value="NZ_JAATOP010000004.1"/>
</dbReference>
<evidence type="ECO:0000256" key="14">
    <source>
        <dbReference type="ARBA" id="ARBA00025228"/>
    </source>
</evidence>
<evidence type="ECO:0000256" key="12">
    <source>
        <dbReference type="ARBA" id="ARBA00022989"/>
    </source>
</evidence>
<evidence type="ECO:0000256" key="13">
    <source>
        <dbReference type="ARBA" id="ARBA00023136"/>
    </source>
</evidence>
<evidence type="ECO:0000256" key="8">
    <source>
        <dbReference type="ARBA" id="ARBA00022573"/>
    </source>
</evidence>
<feature type="transmembrane region" description="Helical" evidence="19">
    <location>
        <begin position="39"/>
        <end position="63"/>
    </location>
</feature>
<dbReference type="InterPro" id="IPR003805">
    <property type="entry name" value="CobS"/>
</dbReference>
<evidence type="ECO:0000313" key="21">
    <source>
        <dbReference type="Proteomes" id="UP000709466"/>
    </source>
</evidence>
<dbReference type="PANTHER" id="PTHR34148">
    <property type="entry name" value="ADENOSYLCOBINAMIDE-GDP RIBAZOLETRANSFERASE"/>
    <property type="match status" value="1"/>
</dbReference>
<evidence type="ECO:0000256" key="10">
    <source>
        <dbReference type="ARBA" id="ARBA00022692"/>
    </source>
</evidence>
<keyword evidence="10 19" id="KW-0812">Transmembrane</keyword>
<keyword evidence="13 19" id="KW-0472">Membrane</keyword>
<evidence type="ECO:0000256" key="4">
    <source>
        <dbReference type="ARBA" id="ARBA00010561"/>
    </source>
</evidence>
<evidence type="ECO:0000256" key="9">
    <source>
        <dbReference type="ARBA" id="ARBA00022679"/>
    </source>
</evidence>
<keyword evidence="9 19" id="KW-0808">Transferase</keyword>
<evidence type="ECO:0000256" key="1">
    <source>
        <dbReference type="ARBA" id="ARBA00001946"/>
    </source>
</evidence>
<evidence type="ECO:0000256" key="2">
    <source>
        <dbReference type="ARBA" id="ARBA00004651"/>
    </source>
</evidence>
<evidence type="ECO:0000256" key="18">
    <source>
        <dbReference type="ARBA" id="ARBA00049504"/>
    </source>
</evidence>
<comment type="subcellular location">
    <subcellularLocation>
        <location evidence="2 19">Cell membrane</location>
        <topology evidence="2 19">Multi-pass membrane protein</topology>
    </subcellularLocation>
</comment>
<protein>
    <recommendedName>
        <fullName evidence="6 19">Adenosylcobinamide-GDP ribazoletransferase</fullName>
        <ecNumber evidence="5 19">2.7.8.26</ecNumber>
    </recommendedName>
    <alternativeName>
        <fullName evidence="16 19">Cobalamin synthase</fullName>
    </alternativeName>
    <alternativeName>
        <fullName evidence="15 19">Cobalamin-5'-phosphate synthase</fullName>
    </alternativeName>
</protein>
<dbReference type="NCBIfam" id="TIGR00317">
    <property type="entry name" value="cobS"/>
    <property type="match status" value="1"/>
</dbReference>
<feature type="transmembrane region" description="Helical" evidence="19">
    <location>
        <begin position="70"/>
        <end position="87"/>
    </location>
</feature>
<dbReference type="Pfam" id="PF02654">
    <property type="entry name" value="CobS"/>
    <property type="match status" value="1"/>
</dbReference>
<gene>
    <name evidence="19 20" type="primary">cobS</name>
    <name evidence="20" type="ORF">HCZ30_08390</name>
</gene>
<name>A0ABX0VXC3_9RHOB</name>
<evidence type="ECO:0000256" key="7">
    <source>
        <dbReference type="ARBA" id="ARBA00022475"/>
    </source>
</evidence>
<keyword evidence="12 19" id="KW-1133">Transmembrane helix</keyword>
<feature type="transmembrane region" description="Helical" evidence="19">
    <location>
        <begin position="185"/>
        <end position="217"/>
    </location>
</feature>
<keyword evidence="8 19" id="KW-0169">Cobalamin biosynthesis</keyword>
<dbReference type="GO" id="GO:0051073">
    <property type="term" value="F:adenosylcobinamide-GDP ribazoletransferase activity"/>
    <property type="evidence" value="ECO:0007669"/>
    <property type="project" value="UniProtKB-EC"/>
</dbReference>
<comment type="function">
    <text evidence="14 19">Joins adenosylcobinamide-GDP and alpha-ribazole to generate adenosylcobalamin (Ado-cobalamin). Also synthesizes adenosylcobalamin 5'-phosphate from adenosylcobinamide-GDP and alpha-ribazole 5'-phosphate.</text>
</comment>
<comment type="caution">
    <text evidence="20">The sequence shown here is derived from an EMBL/GenBank/DDBJ whole genome shotgun (WGS) entry which is preliminary data.</text>
</comment>
<feature type="transmembrane region" description="Helical" evidence="19">
    <location>
        <begin position="145"/>
        <end position="165"/>
    </location>
</feature>
<evidence type="ECO:0000256" key="5">
    <source>
        <dbReference type="ARBA" id="ARBA00013200"/>
    </source>
</evidence>
<dbReference type="PANTHER" id="PTHR34148:SF1">
    <property type="entry name" value="ADENOSYLCOBINAMIDE-GDP RIBAZOLETRANSFERASE"/>
    <property type="match status" value="1"/>
</dbReference>
<comment type="catalytic activity">
    <reaction evidence="18 19">
        <text>alpha-ribazole 5'-phosphate + adenosylcob(III)inamide-GDP = adenosylcob(III)alamin 5'-phosphate + GMP + H(+)</text>
        <dbReference type="Rhea" id="RHEA:23560"/>
        <dbReference type="ChEBI" id="CHEBI:15378"/>
        <dbReference type="ChEBI" id="CHEBI:57918"/>
        <dbReference type="ChEBI" id="CHEBI:58115"/>
        <dbReference type="ChEBI" id="CHEBI:60487"/>
        <dbReference type="ChEBI" id="CHEBI:60493"/>
        <dbReference type="EC" id="2.7.8.26"/>
    </reaction>
</comment>